<feature type="compositionally biased region" description="Low complexity" evidence="3">
    <location>
        <begin position="178"/>
        <end position="191"/>
    </location>
</feature>
<feature type="signal peptide" evidence="4">
    <location>
        <begin position="1"/>
        <end position="16"/>
    </location>
</feature>
<evidence type="ECO:0000256" key="1">
    <source>
        <dbReference type="ARBA" id="ARBA00022729"/>
    </source>
</evidence>
<reference evidence="6 7" key="1">
    <citation type="submission" date="2024-02" db="EMBL/GenBank/DDBJ databases">
        <authorList>
            <person name="Chen Y."/>
            <person name="Shah S."/>
            <person name="Dougan E. K."/>
            <person name="Thang M."/>
            <person name="Chan C."/>
        </authorList>
    </citation>
    <scope>NUCLEOTIDE SEQUENCE [LARGE SCALE GENOMIC DNA]</scope>
</reference>
<dbReference type="SUPFAM" id="SSF52025">
    <property type="entry name" value="PA domain"/>
    <property type="match status" value="1"/>
</dbReference>
<feature type="domain" description="PDZ" evidence="5">
    <location>
        <begin position="89"/>
        <end position="142"/>
    </location>
</feature>
<dbReference type="PANTHER" id="PTHR22702">
    <property type="entry name" value="PROTEASE-ASSOCIATED DOMAIN-CONTAINING PROTEIN"/>
    <property type="match status" value="1"/>
</dbReference>
<dbReference type="PANTHER" id="PTHR22702:SF1">
    <property type="entry name" value="PROTEASE-ASSOCIATED DOMAIN-CONTAINING PROTEIN 1"/>
    <property type="match status" value="1"/>
</dbReference>
<evidence type="ECO:0000313" key="6">
    <source>
        <dbReference type="EMBL" id="CAK9010915.1"/>
    </source>
</evidence>
<gene>
    <name evidence="6" type="ORF">SCF082_LOCUS10873</name>
</gene>
<dbReference type="CDD" id="cd00136">
    <property type="entry name" value="PDZ_canonical"/>
    <property type="match status" value="1"/>
</dbReference>
<dbReference type="InterPro" id="IPR001478">
    <property type="entry name" value="PDZ"/>
</dbReference>
<evidence type="ECO:0000256" key="3">
    <source>
        <dbReference type="SAM" id="MobiDB-lite"/>
    </source>
</evidence>
<evidence type="ECO:0000256" key="2">
    <source>
        <dbReference type="ARBA" id="ARBA00023180"/>
    </source>
</evidence>
<feature type="non-terminal residue" evidence="6">
    <location>
        <position position="537"/>
    </location>
</feature>
<protein>
    <submittedName>
        <fullName evidence="6">Signal peptide peptidase-like 3</fullName>
    </submittedName>
</protein>
<evidence type="ECO:0000259" key="5">
    <source>
        <dbReference type="PROSITE" id="PS50106"/>
    </source>
</evidence>
<keyword evidence="1 4" id="KW-0732">Signal</keyword>
<proteinExistence type="predicted"/>
<dbReference type="Proteomes" id="UP001642464">
    <property type="component" value="Unassembled WGS sequence"/>
</dbReference>
<accession>A0ABP0J954</accession>
<dbReference type="PROSITE" id="PS50106">
    <property type="entry name" value="PDZ"/>
    <property type="match status" value="2"/>
</dbReference>
<dbReference type="InterPro" id="IPR003137">
    <property type="entry name" value="PA_domain"/>
</dbReference>
<evidence type="ECO:0000313" key="7">
    <source>
        <dbReference type="Proteomes" id="UP001642464"/>
    </source>
</evidence>
<comment type="caution">
    <text evidence="6">The sequence shown here is derived from an EMBL/GenBank/DDBJ whole genome shotgun (WGS) entry which is preliminary data.</text>
</comment>
<dbReference type="Gene3D" id="3.50.30.30">
    <property type="match status" value="2"/>
</dbReference>
<dbReference type="Pfam" id="PF02225">
    <property type="entry name" value="PA"/>
    <property type="match status" value="2"/>
</dbReference>
<organism evidence="6 7">
    <name type="scientific">Durusdinium trenchii</name>
    <dbReference type="NCBI Taxonomy" id="1381693"/>
    <lineage>
        <taxon>Eukaryota</taxon>
        <taxon>Sar</taxon>
        <taxon>Alveolata</taxon>
        <taxon>Dinophyceae</taxon>
        <taxon>Suessiales</taxon>
        <taxon>Symbiodiniaceae</taxon>
        <taxon>Durusdinium</taxon>
    </lineage>
</organism>
<feature type="compositionally biased region" description="Basic residues" evidence="3">
    <location>
        <begin position="167"/>
        <end position="177"/>
    </location>
</feature>
<dbReference type="InterPro" id="IPR046450">
    <property type="entry name" value="PA_dom_sf"/>
</dbReference>
<name>A0ABP0J954_9DINO</name>
<dbReference type="InterPro" id="IPR036034">
    <property type="entry name" value="PDZ_sf"/>
</dbReference>
<keyword evidence="7" id="KW-1185">Reference proteome</keyword>
<feature type="region of interest" description="Disordered" evidence="3">
    <location>
        <begin position="167"/>
        <end position="197"/>
    </location>
</feature>
<evidence type="ECO:0000256" key="4">
    <source>
        <dbReference type="SAM" id="SignalP"/>
    </source>
</evidence>
<dbReference type="EMBL" id="CAXAMM010006404">
    <property type="protein sequence ID" value="CAK9010915.1"/>
    <property type="molecule type" value="Genomic_DNA"/>
</dbReference>
<feature type="chain" id="PRO_5045118890" evidence="4">
    <location>
        <begin position="17"/>
        <end position="537"/>
    </location>
</feature>
<dbReference type="SUPFAM" id="SSF50156">
    <property type="entry name" value="PDZ domain-like"/>
    <property type="match status" value="2"/>
</dbReference>
<keyword evidence="2" id="KW-0325">Glycoprotein</keyword>
<sequence length="537" mass="58334">MRAPVAAALLTAVTTALPCARASAAALWELSQRVRAAKLEQLDQITAIQVVQRTADRDSELFKLAQAVLAAPKWTEHEPGEYFDVLIQQGHKVGIMFEEDRDKLKVQELQPDGQAAKSKMIQIGDELVAINLEGISGYSLHELGEKFAQFKPLDKVFRFRRPLKPRQQLRPKHRPLQQHRQGQRQQPATAPGSGGGAAAYEVHVSQLGNMGISLFDDLTVQSITPTSDFQGRIHVGDRLIQVAGESTAGLTLAEVVRKIKRARYPVQLANFGVAPTCQVQNLTALRSKSRLGMACKPLQEPQDAIAGSLLFVLRGECTFVTKARRAEAMGAAGIIVVTRDFEPVVAMPAGAGELRTGPVPLAAGMMSWADGSALHALLKSGPLQGILEGPGCDQGSHGDNTADLEREDEEKYAVEDLGDGRTRERHMVAAAVELMLWTSVTQQVTTYFGILADFGPTKHADMPTLMQAEPMVAKLAPEPMDACEPLKEAHRFQGAAVVVLRGKCTYAEKALNIQSAGGKAMILINHDPERKKLHPMI</sequence>
<feature type="domain" description="PDZ" evidence="5">
    <location>
        <begin position="199"/>
        <end position="268"/>
    </location>
</feature>
<dbReference type="SMART" id="SM00228">
    <property type="entry name" value="PDZ"/>
    <property type="match status" value="2"/>
</dbReference>
<dbReference type="Gene3D" id="2.30.42.10">
    <property type="match status" value="2"/>
</dbReference>